<evidence type="ECO:0008006" key="4">
    <source>
        <dbReference type="Google" id="ProtNLM"/>
    </source>
</evidence>
<dbReference type="STRING" id="488533.SAMN04487960_109169"/>
<evidence type="ECO:0000313" key="2">
    <source>
        <dbReference type="EMBL" id="SDX45629.1"/>
    </source>
</evidence>
<keyword evidence="3" id="KW-1185">Reference proteome</keyword>
<dbReference type="EMBL" id="FNNE01000009">
    <property type="protein sequence ID" value="SDX45629.1"/>
    <property type="molecule type" value="Genomic_DNA"/>
</dbReference>
<dbReference type="Proteomes" id="UP000199675">
    <property type="component" value="Unassembled WGS sequence"/>
</dbReference>
<proteinExistence type="predicted"/>
<reference evidence="2 3" key="1">
    <citation type="submission" date="2016-10" db="EMBL/GenBank/DDBJ databases">
        <authorList>
            <person name="de Groot N.N."/>
        </authorList>
    </citation>
    <scope>NUCLEOTIDE SEQUENCE [LARGE SCALE GENOMIC DNA]</scope>
    <source>
        <strain evidence="2 3">CGMCC 1.7059</strain>
    </source>
</reference>
<organism evidence="2 3">
    <name type="scientific">Marinobacter mobilis</name>
    <dbReference type="NCBI Taxonomy" id="488533"/>
    <lineage>
        <taxon>Bacteria</taxon>
        <taxon>Pseudomonadati</taxon>
        <taxon>Pseudomonadota</taxon>
        <taxon>Gammaproteobacteria</taxon>
        <taxon>Pseudomonadales</taxon>
        <taxon>Marinobacteraceae</taxon>
        <taxon>Marinobacter</taxon>
    </lineage>
</organism>
<evidence type="ECO:0000313" key="3">
    <source>
        <dbReference type="Proteomes" id="UP000199675"/>
    </source>
</evidence>
<dbReference type="OrthoDB" id="7063773at2"/>
<name>A0A1H3BWN4_9GAMM</name>
<sequence length="164" mass="18277">MRQLVVLSVLLLITGCAGRLSNDGGYVQFHSGEALHPSEKVIIEGRYAYRDGTLANEMTRIVEINGESLPREWGVAPGANKVSLVPGYYEIKILYVHGSGQIDYYTYSTVSAILKKNCTYQIVTKWSSLEKTMFLGLSGRPTIDTQQPDCSVRQPSQEDRMVQI</sequence>
<accession>A0A1H3BWN4</accession>
<feature type="region of interest" description="Disordered" evidence="1">
    <location>
        <begin position="145"/>
        <end position="164"/>
    </location>
</feature>
<dbReference type="RefSeq" id="WP_139173243.1">
    <property type="nucleotide sequence ID" value="NZ_FNNE01000009.1"/>
</dbReference>
<dbReference type="AlphaFoldDB" id="A0A1H3BWN4"/>
<evidence type="ECO:0000256" key="1">
    <source>
        <dbReference type="SAM" id="MobiDB-lite"/>
    </source>
</evidence>
<dbReference type="PROSITE" id="PS51257">
    <property type="entry name" value="PROKAR_LIPOPROTEIN"/>
    <property type="match status" value="1"/>
</dbReference>
<gene>
    <name evidence="2" type="ORF">SAMN04487960_109169</name>
</gene>
<protein>
    <recommendedName>
        <fullName evidence="4">DUF2846 domain-containing protein</fullName>
    </recommendedName>
</protein>
<feature type="compositionally biased region" description="Polar residues" evidence="1">
    <location>
        <begin position="145"/>
        <end position="155"/>
    </location>
</feature>